<sequence length="104" mass="11220">MKTRYQHRAHQLFIALSLLLIALACVPSVALSSCDNHDHAQQENEATMPDFGFSLAGTCNEPTAEAAPAQDSEVEDDLLKDIEEPLDDPPSDLAATLEEKGQAS</sequence>
<feature type="chain" id="PRO_5043336240" description="Secreted protein" evidence="2">
    <location>
        <begin position="25"/>
        <end position="104"/>
    </location>
</feature>
<dbReference type="AlphaFoldDB" id="A0AAU8LR00"/>
<name>A0AAU8LR00_9BACT</name>
<accession>A0AAU8LR00</accession>
<dbReference type="EMBL" id="CP159373">
    <property type="protein sequence ID" value="XCN71586.1"/>
    <property type="molecule type" value="Genomic_DNA"/>
</dbReference>
<evidence type="ECO:0000313" key="3">
    <source>
        <dbReference type="EMBL" id="XCN71586.1"/>
    </source>
</evidence>
<dbReference type="KEGG" id="eaj:Q3M24_14850"/>
<proteinExistence type="predicted"/>
<keyword evidence="2" id="KW-0732">Signal</keyword>
<evidence type="ECO:0000256" key="1">
    <source>
        <dbReference type="SAM" id="MobiDB-lite"/>
    </source>
</evidence>
<dbReference type="PROSITE" id="PS51257">
    <property type="entry name" value="PROKAR_LIPOPROTEIN"/>
    <property type="match status" value="1"/>
</dbReference>
<feature type="signal peptide" evidence="2">
    <location>
        <begin position="1"/>
        <end position="24"/>
    </location>
</feature>
<organism evidence="3">
    <name type="scientific">Candidatus Electrothrix aestuarii</name>
    <dbReference type="NCBI Taxonomy" id="3062594"/>
    <lineage>
        <taxon>Bacteria</taxon>
        <taxon>Pseudomonadati</taxon>
        <taxon>Thermodesulfobacteriota</taxon>
        <taxon>Desulfobulbia</taxon>
        <taxon>Desulfobulbales</taxon>
        <taxon>Desulfobulbaceae</taxon>
        <taxon>Candidatus Electrothrix</taxon>
    </lineage>
</organism>
<reference evidence="3" key="1">
    <citation type="journal article" date="2024" name="Syst. Appl. Microbiol.">
        <title>First single-strain enrichments of Electrothrix cable bacteria, description of E. aestuarii sp. nov. and E. rattekaaiensis sp. nov., and proposal of a cable bacteria taxonomy following the rules of the SeqCode.</title>
        <authorList>
            <person name="Plum-Jensen L.E."/>
            <person name="Schramm A."/>
            <person name="Marshall I.P.G."/>
        </authorList>
    </citation>
    <scope>NUCLEOTIDE SEQUENCE</scope>
    <source>
        <strain evidence="3">Rat1</strain>
    </source>
</reference>
<feature type="region of interest" description="Disordered" evidence="1">
    <location>
        <begin position="41"/>
        <end position="104"/>
    </location>
</feature>
<gene>
    <name evidence="3" type="ORF">Q3M24_14850</name>
</gene>
<reference evidence="3" key="2">
    <citation type="submission" date="2024-06" db="EMBL/GenBank/DDBJ databases">
        <authorList>
            <person name="Plum-Jensen L.E."/>
            <person name="Schramm A."/>
            <person name="Marshall I.P.G."/>
        </authorList>
    </citation>
    <scope>NUCLEOTIDE SEQUENCE</scope>
    <source>
        <strain evidence="3">Rat1</strain>
    </source>
</reference>
<protein>
    <recommendedName>
        <fullName evidence="4">Secreted protein</fullName>
    </recommendedName>
</protein>
<evidence type="ECO:0008006" key="4">
    <source>
        <dbReference type="Google" id="ProtNLM"/>
    </source>
</evidence>
<evidence type="ECO:0000256" key="2">
    <source>
        <dbReference type="SAM" id="SignalP"/>
    </source>
</evidence>